<accession>A0A512BCD5</accession>
<comment type="caution">
    <text evidence="2">The sequence shown here is derived from an EMBL/GenBank/DDBJ whole genome shotgun (WGS) entry which is preliminary data.</text>
</comment>
<proteinExistence type="predicted"/>
<evidence type="ECO:0000313" key="2">
    <source>
        <dbReference type="EMBL" id="GEO09507.1"/>
    </source>
</evidence>
<keyword evidence="3" id="KW-1185">Reference proteome</keyword>
<feature type="transmembrane region" description="Helical" evidence="1">
    <location>
        <begin position="42"/>
        <end position="60"/>
    </location>
</feature>
<evidence type="ECO:0000256" key="1">
    <source>
        <dbReference type="SAM" id="Phobius"/>
    </source>
</evidence>
<dbReference type="AlphaFoldDB" id="A0A512BCD5"/>
<evidence type="ECO:0008006" key="4">
    <source>
        <dbReference type="Google" id="ProtNLM"/>
    </source>
</evidence>
<protein>
    <recommendedName>
        <fullName evidence="4">Zinc ribbon domain-containing protein</fullName>
    </recommendedName>
</protein>
<dbReference type="Proteomes" id="UP000321513">
    <property type="component" value="Unassembled WGS sequence"/>
</dbReference>
<name>A0A512BCD5_9BACT</name>
<organism evidence="2 3">
    <name type="scientific">Segetibacter aerophilus</name>
    <dbReference type="NCBI Taxonomy" id="670293"/>
    <lineage>
        <taxon>Bacteria</taxon>
        <taxon>Pseudomonadati</taxon>
        <taxon>Bacteroidota</taxon>
        <taxon>Chitinophagia</taxon>
        <taxon>Chitinophagales</taxon>
        <taxon>Chitinophagaceae</taxon>
        <taxon>Segetibacter</taxon>
    </lineage>
</organism>
<evidence type="ECO:0000313" key="3">
    <source>
        <dbReference type="Proteomes" id="UP000321513"/>
    </source>
</evidence>
<dbReference type="EMBL" id="BJYT01000006">
    <property type="protein sequence ID" value="GEO09507.1"/>
    <property type="molecule type" value="Genomic_DNA"/>
</dbReference>
<keyword evidence="1" id="KW-1133">Transmembrane helix</keyword>
<sequence>MSDTLNKKCPYCKELIKRDALFCIKCNNFLNWRRYLNFGNTFLALLVALISVLSFAIPAIKNSLTAENSVLHVNYSFVYGGHIMMIVSNSGTKPGHIINGLISYNNGAQKNINVQVVGVAAGENYIAQGSSKEFQLFIDDDGKREIQNDLRNLNNLSEIILLVNVINFNGKRETYKYKLEKADFVKLNEAE</sequence>
<reference evidence="2 3" key="1">
    <citation type="submission" date="2019-07" db="EMBL/GenBank/DDBJ databases">
        <title>Whole genome shotgun sequence of Segetibacter aerophilus NBRC 106135.</title>
        <authorList>
            <person name="Hosoyama A."/>
            <person name="Uohara A."/>
            <person name="Ohji S."/>
            <person name="Ichikawa N."/>
        </authorList>
    </citation>
    <scope>NUCLEOTIDE SEQUENCE [LARGE SCALE GENOMIC DNA]</scope>
    <source>
        <strain evidence="2 3">NBRC 106135</strain>
    </source>
</reference>
<gene>
    <name evidence="2" type="ORF">SAE01_20030</name>
</gene>
<keyword evidence="1" id="KW-0812">Transmembrane</keyword>
<keyword evidence="1" id="KW-0472">Membrane</keyword>